<dbReference type="Proteomes" id="UP001372834">
    <property type="component" value="Unassembled WGS sequence"/>
</dbReference>
<feature type="zinc finger region" description="C3H1-type" evidence="1">
    <location>
        <begin position="696"/>
        <end position="723"/>
    </location>
</feature>
<name>A0AAN8PYF3_POLSC</name>
<accession>A0AAN8PYF3</accession>
<proteinExistence type="predicted"/>
<feature type="compositionally biased region" description="Basic and acidic residues" evidence="2">
    <location>
        <begin position="809"/>
        <end position="823"/>
    </location>
</feature>
<dbReference type="PANTHER" id="PTHR11161">
    <property type="entry name" value="O-ACYLTRANSFERASE"/>
    <property type="match status" value="1"/>
</dbReference>
<dbReference type="EMBL" id="JAWJWE010000037">
    <property type="protein sequence ID" value="KAK6625896.1"/>
    <property type="molecule type" value="Genomic_DNA"/>
</dbReference>
<evidence type="ECO:0000256" key="2">
    <source>
        <dbReference type="SAM" id="MobiDB-lite"/>
    </source>
</evidence>
<dbReference type="Pfam" id="PF15663">
    <property type="entry name" value="zf-CCCH_3"/>
    <property type="match status" value="1"/>
</dbReference>
<gene>
    <name evidence="6" type="ORF">RUM43_006195</name>
</gene>
<feature type="transmembrane region" description="Helical" evidence="3">
    <location>
        <begin position="310"/>
        <end position="331"/>
    </location>
</feature>
<organism evidence="6 7">
    <name type="scientific">Polyplax serrata</name>
    <name type="common">Common mouse louse</name>
    <dbReference type="NCBI Taxonomy" id="468196"/>
    <lineage>
        <taxon>Eukaryota</taxon>
        <taxon>Metazoa</taxon>
        <taxon>Ecdysozoa</taxon>
        <taxon>Arthropoda</taxon>
        <taxon>Hexapoda</taxon>
        <taxon>Insecta</taxon>
        <taxon>Pterygota</taxon>
        <taxon>Neoptera</taxon>
        <taxon>Paraneoptera</taxon>
        <taxon>Psocodea</taxon>
        <taxon>Troctomorpha</taxon>
        <taxon>Phthiraptera</taxon>
        <taxon>Anoplura</taxon>
        <taxon>Polyplacidae</taxon>
        <taxon>Polyplax</taxon>
    </lineage>
</organism>
<dbReference type="InterPro" id="IPR041686">
    <property type="entry name" value="Znf-CCCH_3"/>
</dbReference>
<feature type="chain" id="PRO_5042897513" description="C3H1-type domain-containing protein" evidence="4">
    <location>
        <begin position="16"/>
        <end position="866"/>
    </location>
</feature>
<feature type="signal peptide" evidence="4">
    <location>
        <begin position="1"/>
        <end position="15"/>
    </location>
</feature>
<keyword evidence="1" id="KW-0862">Zinc</keyword>
<dbReference type="PROSITE" id="PS51257">
    <property type="entry name" value="PROKAR_LIPOPROTEIN"/>
    <property type="match status" value="1"/>
</dbReference>
<keyword evidence="3" id="KW-1133">Transmembrane helix</keyword>
<feature type="domain" description="C3H1-type" evidence="5">
    <location>
        <begin position="754"/>
        <end position="781"/>
    </location>
</feature>
<keyword evidence="3" id="KW-0812">Transmembrane</keyword>
<dbReference type="SMART" id="SM00356">
    <property type="entry name" value="ZnF_C3H1"/>
    <property type="match status" value="2"/>
</dbReference>
<feature type="transmembrane region" description="Helical" evidence="3">
    <location>
        <begin position="481"/>
        <end position="501"/>
    </location>
</feature>
<dbReference type="InterPro" id="IPR006621">
    <property type="entry name" value="Nose-resist-to-fluoxetine_N"/>
</dbReference>
<dbReference type="Pfam" id="PF20146">
    <property type="entry name" value="NRF"/>
    <property type="match status" value="1"/>
</dbReference>
<feature type="transmembrane region" description="Helical" evidence="3">
    <location>
        <begin position="245"/>
        <end position="266"/>
    </location>
</feature>
<evidence type="ECO:0000259" key="5">
    <source>
        <dbReference type="PROSITE" id="PS50103"/>
    </source>
</evidence>
<evidence type="ECO:0000313" key="7">
    <source>
        <dbReference type="Proteomes" id="UP001372834"/>
    </source>
</evidence>
<reference evidence="6 7" key="1">
    <citation type="submission" date="2023-10" db="EMBL/GenBank/DDBJ databases">
        <title>Genomes of two closely related lineages of the louse Polyplax serrata with different host specificities.</title>
        <authorList>
            <person name="Martinu J."/>
            <person name="Tarabai H."/>
            <person name="Stefka J."/>
            <person name="Hypsa V."/>
        </authorList>
    </citation>
    <scope>NUCLEOTIDE SEQUENCE [LARGE SCALE GENOMIC DNA]</scope>
    <source>
        <strain evidence="6">HR10_N</strain>
    </source>
</reference>
<sequence length="866" mass="99475">MKIAFLLTLLTLAACSKVPDTTCFSRRNCSLVRSSGSTTRRYLSETYADDITERFLHLELLSSAVVNRIKNEKCRTHLVNFIDGLRNSSSWAVEMFDASSKFPTGLVTANTYQFGNYDQCVNVNPPDVTLKGKYCLVNIQFAPRRNKYSAFYEGNSEKEFSLEYDEYKSVLDKFKVTKDVTKQKRNNFYTGLCLPDACSSEDAKVLLGSMLIPTARNFGYNVSVAVPERFCSTNEVQQLSREGKILGSFILGVVFFVFFCTVWDHIKLSRRKPRSKIQLYVKAFSLFHNISQFSAQNSNGDMNIFNGMKCLSMILVILGHRSLASFGGPFFNPQFLEERYRKIQNVFLLNGTLIVDTFFLIGGYLTFLTLFKECKMKRTPGFLQIYAYRWLRIAPVYLLVIFFYAHFLEHLGTGPVWNMRVGREAERCRKNWWTNFLFINNYINTDSLCMFQSWYVTCDMHFTFLAPIIVRVIVKSQRKGLLLLTALILSSVVATFLVTYYNKYDGVLRVYISTFEDVASSFTFNRVYIKTHHRATPYFSGMAAAYLYLKLKQIQYKFSLKAVWLYSTLAAICALSSICGAWVFYIPGRRYNAFENALYASSHRLLWALGMSWVAVAGGTKAFGMLEPFLSKGIFTPFSKLSYSTFLVHGAIQLYTSSTLRVPEYMSFSKLTKNPDQTHLCAGADSPRDRKRNNMERRNQDCYFYYYSTCTKGDQCIFRHEPSALGCETVCPYWQQRKCDNLFCNLRHMELKKNRKTIPCYWETQPGGCRKPHCPFLHVNPREQQHQPIVDMEKKECEQQVSATQPPLDRGDWPRGGFEHNEGHIQLASDGDAARLGPRHVNQGSLPPGPVPDPLVVSFDDGMRYY</sequence>
<protein>
    <recommendedName>
        <fullName evidence="5">C3H1-type domain-containing protein</fullName>
    </recommendedName>
</protein>
<dbReference type="PANTHER" id="PTHR11161:SF71">
    <property type="entry name" value="NOSE RESISTANT-TO-FLUOXETINE PROTEIN N-TERMINAL DOMAIN-CONTAINING PROTEIN"/>
    <property type="match status" value="1"/>
</dbReference>
<dbReference type="AlphaFoldDB" id="A0AAN8PYF3"/>
<feature type="transmembrane region" description="Helical" evidence="3">
    <location>
        <begin position="454"/>
        <end position="474"/>
    </location>
</feature>
<dbReference type="InterPro" id="IPR002656">
    <property type="entry name" value="Acyl_transf_3_dom"/>
</dbReference>
<feature type="region of interest" description="Disordered" evidence="2">
    <location>
        <begin position="800"/>
        <end position="855"/>
    </location>
</feature>
<feature type="domain" description="C3H1-type" evidence="5">
    <location>
        <begin position="696"/>
        <end position="723"/>
    </location>
</feature>
<evidence type="ECO:0000256" key="1">
    <source>
        <dbReference type="PROSITE-ProRule" id="PRU00723"/>
    </source>
</evidence>
<evidence type="ECO:0000313" key="6">
    <source>
        <dbReference type="EMBL" id="KAK6625896.1"/>
    </source>
</evidence>
<dbReference type="InterPro" id="IPR052728">
    <property type="entry name" value="O2_lipid_transport_reg"/>
</dbReference>
<evidence type="ECO:0000256" key="4">
    <source>
        <dbReference type="SAM" id="SignalP"/>
    </source>
</evidence>
<keyword evidence="1" id="KW-0863">Zinc-finger</keyword>
<dbReference type="GO" id="GO:0008270">
    <property type="term" value="F:zinc ion binding"/>
    <property type="evidence" value="ECO:0007669"/>
    <property type="project" value="UniProtKB-KW"/>
</dbReference>
<evidence type="ECO:0000256" key="3">
    <source>
        <dbReference type="SAM" id="Phobius"/>
    </source>
</evidence>
<feature type="zinc finger region" description="C3H1-type" evidence="1">
    <location>
        <begin position="754"/>
        <end position="781"/>
    </location>
</feature>
<dbReference type="SMART" id="SM00703">
    <property type="entry name" value="NRF"/>
    <property type="match status" value="1"/>
</dbReference>
<feature type="transmembrane region" description="Helical" evidence="3">
    <location>
        <begin position="563"/>
        <end position="585"/>
    </location>
</feature>
<dbReference type="PROSITE" id="PS50103">
    <property type="entry name" value="ZF_C3H1"/>
    <property type="match status" value="2"/>
</dbReference>
<dbReference type="Pfam" id="PF01757">
    <property type="entry name" value="Acyl_transf_3"/>
    <property type="match status" value="1"/>
</dbReference>
<feature type="transmembrane region" description="Helical" evidence="3">
    <location>
        <begin position="605"/>
        <end position="624"/>
    </location>
</feature>
<dbReference type="Gene3D" id="4.10.1000.10">
    <property type="entry name" value="Zinc finger, CCCH-type"/>
    <property type="match status" value="1"/>
</dbReference>
<dbReference type="InterPro" id="IPR000571">
    <property type="entry name" value="Znf_CCCH"/>
</dbReference>
<feature type="transmembrane region" description="Helical" evidence="3">
    <location>
        <begin position="351"/>
        <end position="370"/>
    </location>
</feature>
<keyword evidence="4" id="KW-0732">Signal</keyword>
<comment type="caution">
    <text evidence="6">The sequence shown here is derived from an EMBL/GenBank/DDBJ whole genome shotgun (WGS) entry which is preliminary data.</text>
</comment>
<feature type="transmembrane region" description="Helical" evidence="3">
    <location>
        <begin position="390"/>
        <end position="408"/>
    </location>
</feature>
<keyword evidence="3" id="KW-0472">Membrane</keyword>
<keyword evidence="1" id="KW-0479">Metal-binding</keyword>
<dbReference type="GO" id="GO:0016747">
    <property type="term" value="F:acyltransferase activity, transferring groups other than amino-acyl groups"/>
    <property type="evidence" value="ECO:0007669"/>
    <property type="project" value="InterPro"/>
</dbReference>